<reference evidence="2" key="1">
    <citation type="submission" date="2021-09" db="EMBL/GenBank/DDBJ databases">
        <authorList>
            <consortium name="AG Swart"/>
            <person name="Singh M."/>
            <person name="Singh A."/>
            <person name="Seah K."/>
            <person name="Emmerich C."/>
        </authorList>
    </citation>
    <scope>NUCLEOTIDE SEQUENCE</scope>
    <source>
        <strain evidence="2">ATCC30299</strain>
    </source>
</reference>
<dbReference type="GO" id="GO:0008579">
    <property type="term" value="F:JUN kinase phosphatase activity"/>
    <property type="evidence" value="ECO:0007669"/>
    <property type="project" value="TreeGrafter"/>
</dbReference>
<accession>A0AAU9ING5</accession>
<dbReference type="AlphaFoldDB" id="A0AAU9ING5"/>
<evidence type="ECO:0000256" key="1">
    <source>
        <dbReference type="SAM" id="MobiDB-lite"/>
    </source>
</evidence>
<dbReference type="Proteomes" id="UP001162131">
    <property type="component" value="Unassembled WGS sequence"/>
</dbReference>
<dbReference type="InterPro" id="IPR029021">
    <property type="entry name" value="Prot-tyrosine_phosphatase-like"/>
</dbReference>
<protein>
    <recommendedName>
        <fullName evidence="4">Tyrosine-protein phosphatase domain-containing protein</fullName>
    </recommendedName>
</protein>
<sequence>MDPDFSYLDHNRFSNVANYREHIPRRPRANTTLTPSLKLLVDVWSHLPESEKSAFSHFSGLEPRHSSDSPQSPVKRKARRSNTLAENIKNKKFTKHPTGRNQSCIIEHLEPAGSEKLIFEIPNKDDISGNEFVYKIYIGNTEAANDETLLRTYMIDSVLALGLEGSPEKYTSVRRGYLRLEVGRDLLEAMDAIQRFLDIQLKRGHVLVQCPTGKTIAPAAVIGYFIKRFNIIFSYARDTIAKYVSGMKLNPEHIKQLKSLSIQNV</sequence>
<organism evidence="2 3">
    <name type="scientific">Blepharisma stoltei</name>
    <dbReference type="NCBI Taxonomy" id="1481888"/>
    <lineage>
        <taxon>Eukaryota</taxon>
        <taxon>Sar</taxon>
        <taxon>Alveolata</taxon>
        <taxon>Ciliophora</taxon>
        <taxon>Postciliodesmatophora</taxon>
        <taxon>Heterotrichea</taxon>
        <taxon>Heterotrichida</taxon>
        <taxon>Blepharismidae</taxon>
        <taxon>Blepharisma</taxon>
    </lineage>
</organism>
<keyword evidence="3" id="KW-1185">Reference proteome</keyword>
<dbReference type="SUPFAM" id="SSF52799">
    <property type="entry name" value="(Phosphotyrosine protein) phosphatases II"/>
    <property type="match status" value="1"/>
</dbReference>
<proteinExistence type="predicted"/>
<comment type="caution">
    <text evidence="2">The sequence shown here is derived from an EMBL/GenBank/DDBJ whole genome shotgun (WGS) entry which is preliminary data.</text>
</comment>
<dbReference type="EMBL" id="CAJZBQ010000010">
    <property type="protein sequence ID" value="CAG9313314.1"/>
    <property type="molecule type" value="Genomic_DNA"/>
</dbReference>
<gene>
    <name evidence="2" type="ORF">BSTOLATCC_MIC8587</name>
</gene>
<dbReference type="GO" id="GO:0005737">
    <property type="term" value="C:cytoplasm"/>
    <property type="evidence" value="ECO:0007669"/>
    <property type="project" value="TreeGrafter"/>
</dbReference>
<feature type="region of interest" description="Disordered" evidence="1">
    <location>
        <begin position="56"/>
        <end position="100"/>
    </location>
</feature>
<dbReference type="PANTHER" id="PTHR46377">
    <property type="entry name" value="DUAL SPECIFICITY PROTEIN PHOSPHATASE 19"/>
    <property type="match status" value="1"/>
</dbReference>
<evidence type="ECO:0008006" key="4">
    <source>
        <dbReference type="Google" id="ProtNLM"/>
    </source>
</evidence>
<evidence type="ECO:0000313" key="2">
    <source>
        <dbReference type="EMBL" id="CAG9313314.1"/>
    </source>
</evidence>
<evidence type="ECO:0000313" key="3">
    <source>
        <dbReference type="Proteomes" id="UP001162131"/>
    </source>
</evidence>
<name>A0AAU9ING5_9CILI</name>
<dbReference type="Gene3D" id="3.90.190.10">
    <property type="entry name" value="Protein tyrosine phosphatase superfamily"/>
    <property type="match status" value="1"/>
</dbReference>
<dbReference type="PANTHER" id="PTHR46377:SF1">
    <property type="entry name" value="DUAL SPECIFICITY PROTEIN PHOSPHATASE 19"/>
    <property type="match status" value="1"/>
</dbReference>